<dbReference type="InterPro" id="IPR041373">
    <property type="entry name" value="RT_RNaseH"/>
</dbReference>
<dbReference type="InterPro" id="IPR043502">
    <property type="entry name" value="DNA/RNA_pol_sf"/>
</dbReference>
<evidence type="ECO:0000256" key="1">
    <source>
        <dbReference type="ARBA" id="ARBA00022679"/>
    </source>
</evidence>
<evidence type="ECO:0000313" key="9">
    <source>
        <dbReference type="EMBL" id="MBW0562218.1"/>
    </source>
</evidence>
<dbReference type="GO" id="GO:0004519">
    <property type="term" value="F:endonuclease activity"/>
    <property type="evidence" value="ECO:0007669"/>
    <property type="project" value="UniProtKB-KW"/>
</dbReference>
<dbReference type="Proteomes" id="UP000765509">
    <property type="component" value="Unassembled WGS sequence"/>
</dbReference>
<dbReference type="CDD" id="cd09274">
    <property type="entry name" value="RNase_HI_RT_Ty3"/>
    <property type="match status" value="1"/>
</dbReference>
<dbReference type="Pfam" id="PF17921">
    <property type="entry name" value="Integrase_H2C2"/>
    <property type="match status" value="1"/>
</dbReference>
<name>A0A9Q3PHM0_9BASI</name>
<evidence type="ECO:0000256" key="4">
    <source>
        <dbReference type="ARBA" id="ARBA00022759"/>
    </source>
</evidence>
<reference evidence="9" key="1">
    <citation type="submission" date="2021-03" db="EMBL/GenBank/DDBJ databases">
        <title>Draft genome sequence of rust myrtle Austropuccinia psidii MF-1, a brazilian biotype.</title>
        <authorList>
            <person name="Quecine M.C."/>
            <person name="Pachon D.M.R."/>
            <person name="Bonatelli M.L."/>
            <person name="Correr F.H."/>
            <person name="Franceschini L.M."/>
            <person name="Leite T.F."/>
            <person name="Margarido G.R.A."/>
            <person name="Almeida C.A."/>
            <person name="Ferrarezi J.A."/>
            <person name="Labate C.A."/>
        </authorList>
    </citation>
    <scope>NUCLEOTIDE SEQUENCE</scope>
    <source>
        <strain evidence="9">MF-1</strain>
    </source>
</reference>
<keyword evidence="2" id="KW-0548">Nucleotidyltransferase</keyword>
<gene>
    <name evidence="9" type="ORF">O181_101933</name>
</gene>
<dbReference type="PANTHER" id="PTHR37984:SF5">
    <property type="entry name" value="PROTEIN NYNRIN-LIKE"/>
    <property type="match status" value="1"/>
</dbReference>
<dbReference type="EMBL" id="AVOT02072174">
    <property type="protein sequence ID" value="MBW0562218.1"/>
    <property type="molecule type" value="Genomic_DNA"/>
</dbReference>
<protein>
    <recommendedName>
        <fullName evidence="11">Integrase zinc-binding domain-containing protein</fullName>
    </recommendedName>
</protein>
<dbReference type="FunFam" id="1.10.340.70:FF:000001">
    <property type="entry name" value="Retrovirus-related Pol polyprotein from transposon gypsy-like Protein"/>
    <property type="match status" value="1"/>
</dbReference>
<feature type="domain" description="Reverse transcriptase RNase H-like" evidence="7">
    <location>
        <begin position="1"/>
        <end position="96"/>
    </location>
</feature>
<feature type="domain" description="Integrase zinc-binding" evidence="8">
    <location>
        <begin position="214"/>
        <end position="264"/>
    </location>
</feature>
<evidence type="ECO:0000256" key="6">
    <source>
        <dbReference type="ARBA" id="ARBA00022918"/>
    </source>
</evidence>
<evidence type="ECO:0000259" key="7">
    <source>
        <dbReference type="Pfam" id="PF17917"/>
    </source>
</evidence>
<keyword evidence="10" id="KW-1185">Reference proteome</keyword>
<evidence type="ECO:0000256" key="3">
    <source>
        <dbReference type="ARBA" id="ARBA00022722"/>
    </source>
</evidence>
<keyword evidence="6" id="KW-0695">RNA-directed DNA polymerase</keyword>
<keyword evidence="3" id="KW-0540">Nuclease</keyword>
<dbReference type="Gene3D" id="1.10.340.70">
    <property type="match status" value="1"/>
</dbReference>
<evidence type="ECO:0000313" key="10">
    <source>
        <dbReference type="Proteomes" id="UP000765509"/>
    </source>
</evidence>
<evidence type="ECO:0000256" key="2">
    <source>
        <dbReference type="ARBA" id="ARBA00022695"/>
    </source>
</evidence>
<dbReference type="InterPro" id="IPR050951">
    <property type="entry name" value="Retrovirus_Pol_polyprotein"/>
</dbReference>
<keyword evidence="1" id="KW-0808">Transferase</keyword>
<evidence type="ECO:0000256" key="5">
    <source>
        <dbReference type="ARBA" id="ARBA00022801"/>
    </source>
</evidence>
<comment type="caution">
    <text evidence="9">The sequence shown here is derived from an EMBL/GenBank/DDBJ whole genome shotgun (WGS) entry which is preliminary data.</text>
</comment>
<dbReference type="OrthoDB" id="2505288at2759"/>
<dbReference type="AlphaFoldDB" id="A0A9Q3PHM0"/>
<evidence type="ECO:0008006" key="11">
    <source>
        <dbReference type="Google" id="ProtNLM"/>
    </source>
</evidence>
<evidence type="ECO:0000259" key="8">
    <source>
        <dbReference type="Pfam" id="PF17921"/>
    </source>
</evidence>
<dbReference type="PANTHER" id="PTHR37984">
    <property type="entry name" value="PROTEIN CBG26694"/>
    <property type="match status" value="1"/>
</dbReference>
<keyword evidence="4" id="KW-0255">Endonuclease</keyword>
<keyword evidence="5" id="KW-0378">Hydrolase</keyword>
<dbReference type="Pfam" id="PF17917">
    <property type="entry name" value="RT_RNaseH"/>
    <property type="match status" value="1"/>
</dbReference>
<organism evidence="9 10">
    <name type="scientific">Austropuccinia psidii MF-1</name>
    <dbReference type="NCBI Taxonomy" id="1389203"/>
    <lineage>
        <taxon>Eukaryota</taxon>
        <taxon>Fungi</taxon>
        <taxon>Dikarya</taxon>
        <taxon>Basidiomycota</taxon>
        <taxon>Pucciniomycotina</taxon>
        <taxon>Pucciniomycetes</taxon>
        <taxon>Pucciniales</taxon>
        <taxon>Sphaerophragmiaceae</taxon>
        <taxon>Austropuccinia</taxon>
    </lineage>
</organism>
<accession>A0A9Q3PHM0</accession>
<dbReference type="GO" id="GO:0016787">
    <property type="term" value="F:hydrolase activity"/>
    <property type="evidence" value="ECO:0007669"/>
    <property type="project" value="UniProtKB-KW"/>
</dbReference>
<dbReference type="SUPFAM" id="SSF56672">
    <property type="entry name" value="DNA/RNA polymerases"/>
    <property type="match status" value="1"/>
</dbReference>
<dbReference type="GO" id="GO:0003964">
    <property type="term" value="F:RNA-directed DNA polymerase activity"/>
    <property type="evidence" value="ECO:0007669"/>
    <property type="project" value="UniProtKB-KW"/>
</dbReference>
<dbReference type="InterPro" id="IPR041588">
    <property type="entry name" value="Integrase_H2C2"/>
</dbReference>
<sequence length="264" mass="30622">MDASDYALDVLLSKINDSGNHPIAFDSHKLLPAELIYEVHYKELLGIVGALKCWRDFLLSLSHPFEVLKDHSSLQYIISSKVLTHCQACWAEFLSDLYFTITYHPGRLATLTDSFSHQEDVYPERGVNFIRNNPQNFNEVLKQDEIQEQIFFSIKIEMSSDLVYQVQKEIWQDKDYKEVLKRLARGESVSYCSLEPQANLFLFKDRVVIQRNSEIQVDILQKHDDSAFAGHPGQKKTLKLIKKDFYWAGMNQNINDYVSSCQKC</sequence>
<proteinExistence type="predicted"/>